<accession>A0ACC3BNP9</accession>
<gene>
    <name evidence="1" type="ORF">I4F81_002139</name>
</gene>
<evidence type="ECO:0000313" key="1">
    <source>
        <dbReference type="EMBL" id="KAK1859544.1"/>
    </source>
</evidence>
<comment type="caution">
    <text evidence="1">The sequence shown here is derived from an EMBL/GenBank/DDBJ whole genome shotgun (WGS) entry which is preliminary data.</text>
</comment>
<organism evidence="1 2">
    <name type="scientific">Pyropia yezoensis</name>
    <name type="common">Susabi-nori</name>
    <name type="synonym">Porphyra yezoensis</name>
    <dbReference type="NCBI Taxonomy" id="2788"/>
    <lineage>
        <taxon>Eukaryota</taxon>
        <taxon>Rhodophyta</taxon>
        <taxon>Bangiophyceae</taxon>
        <taxon>Bangiales</taxon>
        <taxon>Bangiaceae</taxon>
        <taxon>Pyropia</taxon>
    </lineage>
</organism>
<reference evidence="1" key="1">
    <citation type="submission" date="2019-11" db="EMBL/GenBank/DDBJ databases">
        <title>Nori genome reveals adaptations in red seaweeds to the harsh intertidal environment.</title>
        <authorList>
            <person name="Wang D."/>
            <person name="Mao Y."/>
        </authorList>
    </citation>
    <scope>NUCLEOTIDE SEQUENCE</scope>
    <source>
        <tissue evidence="1">Gametophyte</tissue>
    </source>
</reference>
<name>A0ACC3BNP9_PYRYE</name>
<protein>
    <submittedName>
        <fullName evidence="1">Uncharacterized protein</fullName>
    </submittedName>
</protein>
<sequence length="619" mass="62178">MVQPGKPRRRMQQLAAVVAVSAVTLGALLLETARGASVGADGAVDAGPTAAAASSSGATTSSASTSSGVAASPGGGSAPGKGGDGKVVKLTDRNFKAEIARGGVVFVKFLAPWCSHCANAEKPFAAAAAQVTDATFADVDATVHTATAGAYGVSAYPTYKLFRDGHLLSSYSGAPSVPAFTTFVRRALGGDGVKVVPPGGLADWLVVSSAGAETSFVGVGLATDGAFTKTAFDVTGAAGDRARFGLAESADEAAAAADAFLVDGLDAADANATAAAAAVVAAVKPGVVVAFVAATALLPRRVRVYDGGVNGVGGWIKAAALGAFGELTATHTGAYLHSGAPMAVLLVDGDTPDVSTAATMSAVALAAEARDRGDRSTGRVVIAWGAAQSPTVAPFRAHLGLAKAPLPALAIYAFAHDATFVYRGALEAAPVTAWLIEYAKGSLTATVKSEDAPTEPPSPGEVAKVVGTTWESVVHASGQDVFIMQWAPWCAHSKAAWPTLRATAAALQGVRTVTIAAMDATANDPPVGYRTKNYPTFHMFRGGESRGREYKTRRAVADFVDFIQEHAATPFEVDLDGAGEAGGAATSAADKPQDQQAEVPAAAAAAPTAAAAGGNKEEL</sequence>
<keyword evidence="2" id="KW-1185">Reference proteome</keyword>
<proteinExistence type="predicted"/>
<dbReference type="Proteomes" id="UP000798662">
    <property type="component" value="Chromosome 1"/>
</dbReference>
<evidence type="ECO:0000313" key="2">
    <source>
        <dbReference type="Proteomes" id="UP000798662"/>
    </source>
</evidence>
<dbReference type="EMBL" id="CM020618">
    <property type="protein sequence ID" value="KAK1859544.1"/>
    <property type="molecule type" value="Genomic_DNA"/>
</dbReference>